<dbReference type="GO" id="GO:0016740">
    <property type="term" value="F:transferase activity"/>
    <property type="evidence" value="ECO:0007669"/>
    <property type="project" value="UniProtKB-KW"/>
</dbReference>
<dbReference type="eggNOG" id="COG0663">
    <property type="taxonomic scope" value="Bacteria"/>
</dbReference>
<dbReference type="InterPro" id="IPR001451">
    <property type="entry name" value="Hexapep"/>
</dbReference>
<accession>Q7MQW6</accession>
<evidence type="ECO:0000313" key="1">
    <source>
        <dbReference type="EMBL" id="CAE10954.1"/>
    </source>
</evidence>
<dbReference type="InterPro" id="IPR011004">
    <property type="entry name" value="Trimer_LpxA-like_sf"/>
</dbReference>
<dbReference type="HOGENOM" id="CLU_064827_4_1_7"/>
<dbReference type="InterPro" id="IPR050484">
    <property type="entry name" value="Transf_Hexapept/Carb_Anhydrase"/>
</dbReference>
<keyword evidence="1" id="KW-0808">Transferase</keyword>
<dbReference type="RefSeq" id="WP_011139737.1">
    <property type="nucleotide sequence ID" value="NC_005090.1"/>
</dbReference>
<dbReference type="PANTHER" id="PTHR13061">
    <property type="entry name" value="DYNACTIN SUBUNIT P25"/>
    <property type="match status" value="1"/>
</dbReference>
<keyword evidence="2" id="KW-1185">Reference proteome</keyword>
<protein>
    <submittedName>
        <fullName evidence="1">ACETYLTRANSFERASE</fullName>
    </submittedName>
</protein>
<dbReference type="AlphaFoldDB" id="Q7MQW6"/>
<sequence>MVIPLLGVIPQIDPSVLVCEGSYIIGDVVIGEESSVWFGAVIRGDVHFIRIGCRTSIQEGSVLHVEHYNLPDRSDGHPLLIGDEVTVGHKVILHGCTIANRCLIGMGAIVMDGVEIGEDSIVGAGALVTKGKRFPPRSLILGSPAKRVRELSDAEVEEIKASALRYVEYQNRYPRVEA</sequence>
<dbReference type="Proteomes" id="UP000000422">
    <property type="component" value="Chromosome"/>
</dbReference>
<dbReference type="STRING" id="273121.WS1948"/>
<dbReference type="KEGG" id="wsu:WS1948"/>
<dbReference type="SUPFAM" id="SSF51161">
    <property type="entry name" value="Trimeric LpxA-like enzymes"/>
    <property type="match status" value="1"/>
</dbReference>
<dbReference type="Gene3D" id="2.160.10.10">
    <property type="entry name" value="Hexapeptide repeat proteins"/>
    <property type="match status" value="1"/>
</dbReference>
<name>Q7MQW6_WOLSU</name>
<reference evidence="1 2" key="1">
    <citation type="journal article" date="2003" name="Proc. Natl. Acad. Sci. U.S.A.">
        <title>Complete genome sequence and analysis of Wolinella succinogenes.</title>
        <authorList>
            <person name="Baar C."/>
            <person name="Eppinger M."/>
            <person name="Raddatz G."/>
            <person name="Simon JM."/>
            <person name="Lanz C."/>
            <person name="Klimmek O."/>
            <person name="Nandakumar R."/>
            <person name="Gross R."/>
            <person name="Rosinus A."/>
            <person name="Keller H."/>
            <person name="Jagtap P."/>
            <person name="Linke B."/>
            <person name="Meyer F."/>
            <person name="Lederer H."/>
            <person name="Schuster S.C."/>
        </authorList>
    </citation>
    <scope>NUCLEOTIDE SEQUENCE [LARGE SCALE GENOMIC DNA]</scope>
    <source>
        <strain evidence="2">ATCC 29543 / DSM 1740 / CCUG 13145 / JCM 31913 / LMG 7466 / NCTC 11488 / FDC 602W</strain>
    </source>
</reference>
<dbReference type="Pfam" id="PF00132">
    <property type="entry name" value="Hexapep"/>
    <property type="match status" value="1"/>
</dbReference>
<dbReference type="CDD" id="cd04645">
    <property type="entry name" value="LbH_gamma_CA_like"/>
    <property type="match status" value="1"/>
</dbReference>
<dbReference type="PANTHER" id="PTHR13061:SF29">
    <property type="entry name" value="GAMMA CARBONIC ANHYDRASE-LIKE 1, MITOCHONDRIAL-RELATED"/>
    <property type="match status" value="1"/>
</dbReference>
<evidence type="ECO:0000313" key="2">
    <source>
        <dbReference type="Proteomes" id="UP000000422"/>
    </source>
</evidence>
<organism evidence="2">
    <name type="scientific">Wolinella succinogenes (strain ATCC 29543 / DSM 1740 / CCUG 13145 / JCM 31913 / LMG 7466 / NCTC 11488 / FDC 602W)</name>
    <name type="common">Vibrio succinogenes</name>
    <dbReference type="NCBI Taxonomy" id="273121"/>
    <lineage>
        <taxon>Bacteria</taxon>
        <taxon>Pseudomonadati</taxon>
        <taxon>Campylobacterota</taxon>
        <taxon>Epsilonproteobacteria</taxon>
        <taxon>Campylobacterales</taxon>
        <taxon>Helicobacteraceae</taxon>
        <taxon>Wolinella</taxon>
    </lineage>
</organism>
<gene>
    <name evidence="1" type="ordered locus">WS1948</name>
</gene>
<proteinExistence type="predicted"/>
<dbReference type="InterPro" id="IPR047324">
    <property type="entry name" value="LbH_gamma_CA-like"/>
</dbReference>
<dbReference type="EMBL" id="BX571662">
    <property type="protein sequence ID" value="CAE10954.1"/>
    <property type="molecule type" value="Genomic_DNA"/>
</dbReference>